<dbReference type="RefSeq" id="WP_028020338.1">
    <property type="nucleotide sequence ID" value="NZ_BAAAXM010000023.1"/>
</dbReference>
<feature type="domain" description="Putative adhesive" evidence="2">
    <location>
        <begin position="31"/>
        <end position="294"/>
    </location>
</feature>
<evidence type="ECO:0000259" key="1">
    <source>
        <dbReference type="Pfam" id="PF13731"/>
    </source>
</evidence>
<comment type="caution">
    <text evidence="3">The sequence shown here is derived from an EMBL/GenBank/DDBJ whole genome shotgun (WGS) entry which is preliminary data.</text>
</comment>
<protein>
    <submittedName>
        <fullName evidence="3">WxL domain-containing protein</fullName>
    </submittedName>
</protein>
<dbReference type="EMBL" id="JARPXM010000017">
    <property type="protein sequence ID" value="MDT2539416.1"/>
    <property type="molecule type" value="Genomic_DNA"/>
</dbReference>
<organism evidence="3 4">
    <name type="scientific">Enterococcus raffinosus</name>
    <dbReference type="NCBI Taxonomy" id="71452"/>
    <lineage>
        <taxon>Bacteria</taxon>
        <taxon>Bacillati</taxon>
        <taxon>Bacillota</taxon>
        <taxon>Bacilli</taxon>
        <taxon>Lactobacillales</taxon>
        <taxon>Enterococcaceae</taxon>
        <taxon>Enterococcus</taxon>
    </lineage>
</organism>
<evidence type="ECO:0000313" key="3">
    <source>
        <dbReference type="EMBL" id="MDT2539416.1"/>
    </source>
</evidence>
<gene>
    <name evidence="3" type="ORF">P7D78_14865</name>
</gene>
<evidence type="ECO:0000259" key="2">
    <source>
        <dbReference type="Pfam" id="PF20609"/>
    </source>
</evidence>
<dbReference type="InterPro" id="IPR046762">
    <property type="entry name" value="pAdhesive_17"/>
</dbReference>
<dbReference type="AlphaFoldDB" id="A0AAW8SZ36"/>
<name>A0AAW8SZ36_9ENTE</name>
<reference evidence="3" key="1">
    <citation type="submission" date="2023-03" db="EMBL/GenBank/DDBJ databases">
        <authorList>
            <person name="Shen W."/>
            <person name="Cai J."/>
        </authorList>
    </citation>
    <scope>NUCLEOTIDE SEQUENCE</scope>
    <source>
        <strain evidence="3">B646-2</strain>
    </source>
</reference>
<accession>A0AAW8SZ36</accession>
<dbReference type="Pfam" id="PF13731">
    <property type="entry name" value="WxL"/>
    <property type="match status" value="1"/>
</dbReference>
<dbReference type="Pfam" id="PF20609">
    <property type="entry name" value="pAdhesive_17"/>
    <property type="match status" value="1"/>
</dbReference>
<feature type="domain" description="WxL" evidence="1">
    <location>
        <begin position="304"/>
        <end position="454"/>
    </location>
</feature>
<dbReference type="Proteomes" id="UP001249240">
    <property type="component" value="Unassembled WGS sequence"/>
</dbReference>
<dbReference type="InterPro" id="IPR027994">
    <property type="entry name" value="WxL_dom"/>
</dbReference>
<evidence type="ECO:0000313" key="4">
    <source>
        <dbReference type="Proteomes" id="UP001249240"/>
    </source>
</evidence>
<proteinExistence type="predicted"/>
<sequence length="454" mass="48640">MKKKRYHLFRKIWFISLVFFLFLTSSNIIVSAVSVDLFGNTQVNNDSGTTAATPYLNVSQKPVTFTIDGTTTGVGLIKNGKKYALISVPTELSSKVVPNGAASVTTAVTIPAADLPVGGLLDLLNSLISVLNLLPTLRPTITSINQAITNLKNEDFGTHNIPISTEQLSSTLLGVNISQGLLPILSSTLATRLKDLKNILDTLPLGLVGTILTSVLSSVNSLIASLENPDSTSSTNLVSASLLGATNVSIPTFVSSPIVLTQDYRASIRGGIIQSDDIVIQLLSNFGGNTNIYFSAGSLTMKSDLLPTNLNFGTHPIQTVADETWKAYIGGNSSNPIQTGMIRIEDTRTIAKAWQLKVSQASNWNNGQNNLNNAQLDISLGALTTNFSNYSGLSNQKVQVTPDNQVTLMSLSNTTASGYVEIPLNQFELFVPKNTQRQSGSYQTVLQWTLSNTP</sequence>